<evidence type="ECO:0000256" key="4">
    <source>
        <dbReference type="ARBA" id="ARBA00022801"/>
    </source>
</evidence>
<dbReference type="PANTHER" id="PTHR33794:SF1">
    <property type="entry name" value="BACILLOLYSIN"/>
    <property type="match status" value="1"/>
</dbReference>
<dbReference type="Gene3D" id="3.10.170.10">
    <property type="match status" value="1"/>
</dbReference>
<keyword evidence="5" id="KW-0862">Zinc</keyword>
<dbReference type="Gene3D" id="1.10.390.10">
    <property type="entry name" value="Neutral Protease Domain 2"/>
    <property type="match status" value="1"/>
</dbReference>
<dbReference type="InterPro" id="IPR006644">
    <property type="entry name" value="Cadg"/>
</dbReference>
<keyword evidence="2" id="KW-0479">Metal-binding</keyword>
<keyword evidence="4" id="KW-0378">Hydrolase</keyword>
<dbReference type="SUPFAM" id="SSF55486">
    <property type="entry name" value="Metalloproteases ('zincins'), catalytic domain"/>
    <property type="match status" value="1"/>
</dbReference>
<dbReference type="EMBL" id="CZKA01000015">
    <property type="protein sequence ID" value="CUR54940.1"/>
    <property type="molecule type" value="Genomic_DNA"/>
</dbReference>
<sequence length="715" mass="73440">MKRKYLGGAIATVLAVSALAAIPASADAQVQQRSVKSASKDGDAKTLARTTSRRLITSRAPQLKIGSADSFTAKPVISSHGLQYAPYTRTYRGLPVIGGDFVVVTDKQGQVITTSVAQRRATALASITPRVAKSTAVATSRGQLTRTTTTGTTRLVVWQQGGSHLAWQTRVTGSQGTAPSSLTVYVDARTGKLLGSTEHVLSGQGTGVYNGPNPLPLNTSLSGTTYSLKDPATTSRVCQNSTGSVTYTGSDDLWGNGDATNRETGCVDAFYSTQVMKAMLTDWLGRSGMNGSGTWVPTRVGLNDQNAYYDGNQVQIGKNLSGHWIGSLDIVGHEYGHGVDNTTPGAISNNGTQEFIGDAFGALTEAYANEAAAYDPPDYLVGEEVNLVGTGPIRNMYNPAAVGDPACYSSSIPSAEVHAAAGPGDHWFYLVAEGSNPSNGSPTSPTCDGSTISGLGIQSAGKILYGAMLMKTTSSSYLKYRTWTLTAAKNLYPGSCAEFNTVKAAWNAVSVPAQAADPTCSTSNNTVTVTNPGAQSGATGTATSLQITATDSAAGETLTYSATGLPAGLSINSSTGLISGTPNAATTASVTVTATDSTGAAGSTTFTWTITGAGGVCSEVTATGTLSNGASSYQPSTTGFTAAAGAIVGCLTGPSGVDFDLYLQRKRGGSWSNVATSLGATATENISYNAASGTYRWRVLSYSGSGSFTLRYDVP</sequence>
<dbReference type="GO" id="GO:0006508">
    <property type="term" value="P:proteolysis"/>
    <property type="evidence" value="ECO:0007669"/>
    <property type="project" value="UniProtKB-KW"/>
</dbReference>
<dbReference type="AlphaFoldDB" id="A0A2P2BYV5"/>
<dbReference type="Pfam" id="PF01447">
    <property type="entry name" value="Peptidase_M4"/>
    <property type="match status" value="1"/>
</dbReference>
<accession>A0A2P2BYV5</accession>
<evidence type="ECO:0000259" key="7">
    <source>
        <dbReference type="SMART" id="SM00736"/>
    </source>
</evidence>
<dbReference type="GO" id="GO:0004222">
    <property type="term" value="F:metalloendopeptidase activity"/>
    <property type="evidence" value="ECO:0007669"/>
    <property type="project" value="InterPro"/>
</dbReference>
<proteinExistence type="predicted"/>
<evidence type="ECO:0000256" key="3">
    <source>
        <dbReference type="ARBA" id="ARBA00022729"/>
    </source>
</evidence>
<reference evidence="8" key="1">
    <citation type="submission" date="2015-08" db="EMBL/GenBank/DDBJ databases">
        <authorList>
            <person name="Babu N.S."/>
            <person name="Beckwith C.J."/>
            <person name="Beseler K.G."/>
            <person name="Brison A."/>
            <person name="Carone J.V."/>
            <person name="Caskin T.P."/>
            <person name="Diamond M."/>
            <person name="Durham M.E."/>
            <person name="Foxe J.M."/>
            <person name="Go M."/>
            <person name="Henderson B.A."/>
            <person name="Jones I.B."/>
            <person name="McGettigan J.A."/>
            <person name="Micheletti S.J."/>
            <person name="Nasrallah M.E."/>
            <person name="Ortiz D."/>
            <person name="Piller C.R."/>
            <person name="Privatt S.R."/>
            <person name="Schneider S.L."/>
            <person name="Sharp S."/>
            <person name="Smith T.C."/>
            <person name="Stanton J.D."/>
            <person name="Ullery H.E."/>
            <person name="Wilson R.J."/>
            <person name="Serrano M.G."/>
            <person name="Buck G."/>
            <person name="Lee V."/>
            <person name="Wang Y."/>
            <person name="Carvalho R."/>
            <person name="Voegtly L."/>
            <person name="Shi R."/>
            <person name="Duckworth R."/>
            <person name="Johnson A."/>
            <person name="Loviza R."/>
            <person name="Walstead R."/>
            <person name="Shah Z."/>
            <person name="Kiflezghi M."/>
            <person name="Wade K."/>
            <person name="Ball S.L."/>
            <person name="Bradley K.W."/>
            <person name="Asai D.J."/>
            <person name="Bowman C.A."/>
            <person name="Russell D.A."/>
            <person name="Pope W.H."/>
            <person name="Jacobs-Sera D."/>
            <person name="Hendrix R.W."/>
            <person name="Hatfull G.F."/>
        </authorList>
    </citation>
    <scope>NUCLEOTIDE SEQUENCE</scope>
</reference>
<organism evidence="8">
    <name type="scientific">metagenome</name>
    <dbReference type="NCBI Taxonomy" id="256318"/>
    <lineage>
        <taxon>unclassified sequences</taxon>
        <taxon>metagenomes</taxon>
    </lineage>
</organism>
<evidence type="ECO:0000256" key="1">
    <source>
        <dbReference type="ARBA" id="ARBA00022670"/>
    </source>
</evidence>
<dbReference type="Pfam" id="PF02868">
    <property type="entry name" value="Peptidase_M4_C"/>
    <property type="match status" value="1"/>
</dbReference>
<keyword evidence="3" id="KW-0732">Signal</keyword>
<evidence type="ECO:0000313" key="8">
    <source>
        <dbReference type="EMBL" id="CUR54940.1"/>
    </source>
</evidence>
<dbReference type="GO" id="GO:0005509">
    <property type="term" value="F:calcium ion binding"/>
    <property type="evidence" value="ECO:0007669"/>
    <property type="project" value="InterPro"/>
</dbReference>
<evidence type="ECO:0000256" key="5">
    <source>
        <dbReference type="ARBA" id="ARBA00022833"/>
    </source>
</evidence>
<dbReference type="Pfam" id="PF07504">
    <property type="entry name" value="FTP"/>
    <property type="match status" value="1"/>
</dbReference>
<dbReference type="GO" id="GO:0016020">
    <property type="term" value="C:membrane"/>
    <property type="evidence" value="ECO:0007669"/>
    <property type="project" value="InterPro"/>
</dbReference>
<dbReference type="InterPro" id="IPR015919">
    <property type="entry name" value="Cadherin-like_sf"/>
</dbReference>
<dbReference type="Gene3D" id="3.10.450.490">
    <property type="match status" value="1"/>
</dbReference>
<dbReference type="Pfam" id="PF05345">
    <property type="entry name" value="He_PIG"/>
    <property type="match status" value="1"/>
</dbReference>
<dbReference type="InterPro" id="IPR027268">
    <property type="entry name" value="Peptidase_M4/M1_CTD_sf"/>
</dbReference>
<dbReference type="Gene3D" id="2.60.120.380">
    <property type="match status" value="1"/>
</dbReference>
<protein>
    <submittedName>
        <fullName evidence="8">Zinc metalloprotease</fullName>
    </submittedName>
</protein>
<keyword evidence="1 8" id="KW-0645">Protease</keyword>
<dbReference type="InterPro" id="IPR013783">
    <property type="entry name" value="Ig-like_fold"/>
</dbReference>
<keyword evidence="6 8" id="KW-0482">Metalloprotease</keyword>
<dbReference type="PANTHER" id="PTHR33794">
    <property type="entry name" value="BACILLOLYSIN"/>
    <property type="match status" value="1"/>
</dbReference>
<gene>
    <name evidence="8" type="ORF">NOCA2220131</name>
</gene>
<dbReference type="InterPro" id="IPR050728">
    <property type="entry name" value="Zinc_Metalloprotease_M4"/>
</dbReference>
<dbReference type="Gene3D" id="2.60.40.10">
    <property type="entry name" value="Immunoglobulins"/>
    <property type="match status" value="1"/>
</dbReference>
<dbReference type="InterPro" id="IPR011096">
    <property type="entry name" value="FTP_domain"/>
</dbReference>
<dbReference type="SMART" id="SM00736">
    <property type="entry name" value="CADG"/>
    <property type="match status" value="1"/>
</dbReference>
<feature type="domain" description="Dystroglycan-type cadherin-like" evidence="7">
    <location>
        <begin position="527"/>
        <end position="617"/>
    </location>
</feature>
<evidence type="ECO:0000256" key="2">
    <source>
        <dbReference type="ARBA" id="ARBA00022723"/>
    </source>
</evidence>
<name>A0A2P2BYV5_9ZZZZ</name>
<evidence type="ECO:0000256" key="6">
    <source>
        <dbReference type="ARBA" id="ARBA00023049"/>
    </source>
</evidence>
<dbReference type="InterPro" id="IPR001570">
    <property type="entry name" value="Peptidase_M4_C_domain"/>
</dbReference>
<dbReference type="SUPFAM" id="SSF49313">
    <property type="entry name" value="Cadherin-like"/>
    <property type="match status" value="1"/>
</dbReference>
<dbReference type="InterPro" id="IPR013856">
    <property type="entry name" value="Peptidase_M4_domain"/>
</dbReference>